<dbReference type="EMBL" id="WPHR01000049">
    <property type="protein sequence ID" value="MUZ76119.1"/>
    <property type="molecule type" value="Genomic_DNA"/>
</dbReference>
<dbReference type="Proteomes" id="UP000477951">
    <property type="component" value="Unassembled WGS sequence"/>
</dbReference>
<reference evidence="3 4" key="1">
    <citation type="submission" date="2019-12" db="EMBL/GenBank/DDBJ databases">
        <title>Whole-genome sequencing of Allorhizobium vitis.</title>
        <authorList>
            <person name="Gan H.M."/>
            <person name="Szegedi E."/>
            <person name="Burr T."/>
            <person name="Savka M.A."/>
        </authorList>
    </citation>
    <scope>NUCLEOTIDE SEQUENCE [LARGE SCALE GENOMIC DNA]</scope>
    <source>
        <strain evidence="3 4">CG516</strain>
    </source>
</reference>
<evidence type="ECO:0000256" key="2">
    <source>
        <dbReference type="SAM" id="MobiDB-lite"/>
    </source>
</evidence>
<sequence>MASRWPSRAAARPTPRSPRRRFLAPTSYVSRTTRHRSPPERQSVRDRHEPFLQVIDPAALGGAASYLDETTWLTDACHANPPKPGGEAVRVPGDRARTRIKEAQERGVTLDRSIVSGISRYVLEIGEEFPHPL</sequence>
<dbReference type="InterPro" id="IPR043143">
    <property type="entry name" value="Mal/L-sulf/L-lact_DH-like_NADP"/>
</dbReference>
<proteinExistence type="predicted"/>
<evidence type="ECO:0000313" key="4">
    <source>
        <dbReference type="Proteomes" id="UP000477951"/>
    </source>
</evidence>
<feature type="region of interest" description="Disordered" evidence="2">
    <location>
        <begin position="1"/>
        <end position="47"/>
    </location>
</feature>
<dbReference type="SUPFAM" id="SSF89733">
    <property type="entry name" value="L-sulfolactate dehydrogenase-like"/>
    <property type="match status" value="1"/>
</dbReference>
<evidence type="ECO:0000256" key="1">
    <source>
        <dbReference type="ARBA" id="ARBA00023002"/>
    </source>
</evidence>
<dbReference type="InterPro" id="IPR036111">
    <property type="entry name" value="Mal/L-sulfo/L-lacto_DH-like_sf"/>
</dbReference>
<feature type="compositionally biased region" description="Basic and acidic residues" evidence="2">
    <location>
        <begin position="37"/>
        <end position="47"/>
    </location>
</feature>
<keyword evidence="1" id="KW-0560">Oxidoreductase</keyword>
<dbReference type="InterPro" id="IPR003767">
    <property type="entry name" value="Malate/L-lactate_DH-like"/>
</dbReference>
<dbReference type="Gene3D" id="1.10.1530.10">
    <property type="match status" value="1"/>
</dbReference>
<evidence type="ECO:0008006" key="5">
    <source>
        <dbReference type="Google" id="ProtNLM"/>
    </source>
</evidence>
<accession>A0A6L6VP50</accession>
<dbReference type="Pfam" id="PF02615">
    <property type="entry name" value="Ldh_2"/>
    <property type="match status" value="1"/>
</dbReference>
<organism evidence="3 4">
    <name type="scientific">Agrobacterium vitis</name>
    <name type="common">Rhizobium vitis</name>
    <dbReference type="NCBI Taxonomy" id="373"/>
    <lineage>
        <taxon>Bacteria</taxon>
        <taxon>Pseudomonadati</taxon>
        <taxon>Pseudomonadota</taxon>
        <taxon>Alphaproteobacteria</taxon>
        <taxon>Hyphomicrobiales</taxon>
        <taxon>Rhizobiaceae</taxon>
        <taxon>Rhizobium/Agrobacterium group</taxon>
        <taxon>Agrobacterium</taxon>
    </lineage>
</organism>
<comment type="caution">
    <text evidence="3">The sequence shown here is derived from an EMBL/GenBank/DDBJ whole genome shotgun (WGS) entry which is preliminary data.</text>
</comment>
<feature type="compositionally biased region" description="Low complexity" evidence="2">
    <location>
        <begin position="1"/>
        <end position="14"/>
    </location>
</feature>
<protein>
    <recommendedName>
        <fullName evidence="5">Ldh family oxidoreductase</fullName>
    </recommendedName>
</protein>
<evidence type="ECO:0000313" key="3">
    <source>
        <dbReference type="EMBL" id="MUZ76119.1"/>
    </source>
</evidence>
<name>A0A6L6VP50_AGRVI</name>
<dbReference type="GO" id="GO:0016491">
    <property type="term" value="F:oxidoreductase activity"/>
    <property type="evidence" value="ECO:0007669"/>
    <property type="project" value="UniProtKB-KW"/>
</dbReference>
<dbReference type="AlphaFoldDB" id="A0A6L6VP50"/>
<dbReference type="Gene3D" id="3.30.1370.60">
    <property type="entry name" value="Hypothetical oxidoreductase yiak, domain 2"/>
    <property type="match status" value="1"/>
</dbReference>
<dbReference type="InterPro" id="IPR043144">
    <property type="entry name" value="Mal/L-sulf/L-lact_DH-like_ah"/>
</dbReference>
<gene>
    <name evidence="3" type="ORF">GOZ90_26105</name>
</gene>